<proteinExistence type="predicted"/>
<protein>
    <submittedName>
        <fullName evidence="2">Uncharacterized protein</fullName>
    </submittedName>
</protein>
<dbReference type="EMBL" id="JARBHB010000003">
    <property type="protein sequence ID" value="KAJ8888898.1"/>
    <property type="molecule type" value="Genomic_DNA"/>
</dbReference>
<keyword evidence="3" id="KW-1185">Reference proteome</keyword>
<comment type="caution">
    <text evidence="2">The sequence shown here is derived from an EMBL/GenBank/DDBJ whole genome shotgun (WGS) entry which is preliminary data.</text>
</comment>
<accession>A0ABQ9HWZ9</accession>
<sequence length="133" mass="14989">MRQLIPVPVQCGSSREVGRPLPFCCTTRIAYQLGQHNTNLPPHKPGHFPLESQRRDPTASKGDIFSIPARVGFPKRTARSVKALPLTPTDFKSKMATRQGKWMLSACEFSWWSPLDREPYLKTASSKSGHRDK</sequence>
<evidence type="ECO:0000256" key="1">
    <source>
        <dbReference type="SAM" id="MobiDB-lite"/>
    </source>
</evidence>
<name>A0ABQ9HWZ9_9NEOP</name>
<evidence type="ECO:0000313" key="3">
    <source>
        <dbReference type="Proteomes" id="UP001159363"/>
    </source>
</evidence>
<feature type="region of interest" description="Disordered" evidence="1">
    <location>
        <begin position="36"/>
        <end position="64"/>
    </location>
</feature>
<reference evidence="2 3" key="1">
    <citation type="submission" date="2023-02" db="EMBL/GenBank/DDBJ databases">
        <title>LHISI_Scaffold_Assembly.</title>
        <authorList>
            <person name="Stuart O.P."/>
            <person name="Cleave R."/>
            <person name="Magrath M.J.L."/>
            <person name="Mikheyev A.S."/>
        </authorList>
    </citation>
    <scope>NUCLEOTIDE SEQUENCE [LARGE SCALE GENOMIC DNA]</scope>
    <source>
        <strain evidence="2">Daus_M_001</strain>
        <tissue evidence="2">Leg muscle</tissue>
    </source>
</reference>
<dbReference type="Proteomes" id="UP001159363">
    <property type="component" value="Chromosome 3"/>
</dbReference>
<gene>
    <name evidence="2" type="ORF">PR048_008392</name>
</gene>
<organism evidence="2 3">
    <name type="scientific">Dryococelus australis</name>
    <dbReference type="NCBI Taxonomy" id="614101"/>
    <lineage>
        <taxon>Eukaryota</taxon>
        <taxon>Metazoa</taxon>
        <taxon>Ecdysozoa</taxon>
        <taxon>Arthropoda</taxon>
        <taxon>Hexapoda</taxon>
        <taxon>Insecta</taxon>
        <taxon>Pterygota</taxon>
        <taxon>Neoptera</taxon>
        <taxon>Polyneoptera</taxon>
        <taxon>Phasmatodea</taxon>
        <taxon>Verophasmatodea</taxon>
        <taxon>Anareolatae</taxon>
        <taxon>Phasmatidae</taxon>
        <taxon>Eurycanthinae</taxon>
        <taxon>Dryococelus</taxon>
    </lineage>
</organism>
<evidence type="ECO:0000313" key="2">
    <source>
        <dbReference type="EMBL" id="KAJ8888898.1"/>
    </source>
</evidence>